<proteinExistence type="predicted"/>
<protein>
    <submittedName>
        <fullName evidence="2">Uncharacterized protein</fullName>
    </submittedName>
</protein>
<keyword evidence="3" id="KW-1185">Reference proteome</keyword>
<feature type="compositionally biased region" description="Gly residues" evidence="1">
    <location>
        <begin position="1"/>
        <end position="12"/>
    </location>
</feature>
<reference evidence="2" key="2">
    <citation type="submission" date="2025-08" db="UniProtKB">
        <authorList>
            <consortium name="Ensembl"/>
        </authorList>
    </citation>
    <scope>IDENTIFICATION</scope>
</reference>
<accession>A0A8C7TKK9</accession>
<evidence type="ECO:0000313" key="2">
    <source>
        <dbReference type="Ensembl" id="ENSOMYP00000080476.1"/>
    </source>
</evidence>
<organism evidence="2 3">
    <name type="scientific">Oncorhynchus mykiss</name>
    <name type="common">Rainbow trout</name>
    <name type="synonym">Salmo gairdneri</name>
    <dbReference type="NCBI Taxonomy" id="8022"/>
    <lineage>
        <taxon>Eukaryota</taxon>
        <taxon>Metazoa</taxon>
        <taxon>Chordata</taxon>
        <taxon>Craniata</taxon>
        <taxon>Vertebrata</taxon>
        <taxon>Euteleostomi</taxon>
        <taxon>Actinopterygii</taxon>
        <taxon>Neopterygii</taxon>
        <taxon>Teleostei</taxon>
        <taxon>Protacanthopterygii</taxon>
        <taxon>Salmoniformes</taxon>
        <taxon>Salmonidae</taxon>
        <taxon>Salmoninae</taxon>
        <taxon>Oncorhynchus</taxon>
    </lineage>
</organism>
<dbReference type="Ensembl" id="ENSOMYT00000087713.2">
    <property type="protein sequence ID" value="ENSOMYP00000080476.1"/>
    <property type="gene ID" value="ENSOMYG00000037266.2"/>
</dbReference>
<dbReference type="Proteomes" id="UP000694395">
    <property type="component" value="Chromosome 25"/>
</dbReference>
<sequence length="22" mass="2130">GGVGQADFGGGTRLTVLGETTH</sequence>
<evidence type="ECO:0000256" key="1">
    <source>
        <dbReference type="SAM" id="MobiDB-lite"/>
    </source>
</evidence>
<reference evidence="2" key="3">
    <citation type="submission" date="2025-09" db="UniProtKB">
        <authorList>
            <consortium name="Ensembl"/>
        </authorList>
    </citation>
    <scope>IDENTIFICATION</scope>
</reference>
<reference evidence="2" key="1">
    <citation type="submission" date="2020-07" db="EMBL/GenBank/DDBJ databases">
        <title>A long reads based de novo assembly of the rainbow trout Arlee double haploid line genome.</title>
        <authorList>
            <person name="Gao G."/>
            <person name="Palti Y."/>
        </authorList>
    </citation>
    <scope>NUCLEOTIDE SEQUENCE [LARGE SCALE GENOMIC DNA]</scope>
</reference>
<feature type="region of interest" description="Disordered" evidence="1">
    <location>
        <begin position="1"/>
        <end position="22"/>
    </location>
</feature>
<dbReference type="AlphaFoldDB" id="A0A8C7TKK9"/>
<name>A0A8C7TKK9_ONCMY</name>
<evidence type="ECO:0000313" key="3">
    <source>
        <dbReference type="Proteomes" id="UP000694395"/>
    </source>
</evidence>